<feature type="coiled-coil region" evidence="1">
    <location>
        <begin position="107"/>
        <end position="169"/>
    </location>
</feature>
<accession>A0A401GV76</accession>
<dbReference type="GeneID" id="38783007"/>
<evidence type="ECO:0000313" key="3">
    <source>
        <dbReference type="Proteomes" id="UP000287166"/>
    </source>
</evidence>
<comment type="caution">
    <text evidence="2">The sequence shown here is derived from an EMBL/GenBank/DDBJ whole genome shotgun (WGS) entry which is preliminary data.</text>
</comment>
<dbReference type="Proteomes" id="UP000287166">
    <property type="component" value="Unassembled WGS sequence"/>
</dbReference>
<dbReference type="SUPFAM" id="SSF57997">
    <property type="entry name" value="Tropomyosin"/>
    <property type="match status" value="1"/>
</dbReference>
<proteinExistence type="predicted"/>
<organism evidence="2 3">
    <name type="scientific">Sparassis crispa</name>
    <dbReference type="NCBI Taxonomy" id="139825"/>
    <lineage>
        <taxon>Eukaryota</taxon>
        <taxon>Fungi</taxon>
        <taxon>Dikarya</taxon>
        <taxon>Basidiomycota</taxon>
        <taxon>Agaricomycotina</taxon>
        <taxon>Agaricomycetes</taxon>
        <taxon>Polyporales</taxon>
        <taxon>Sparassidaceae</taxon>
        <taxon>Sparassis</taxon>
    </lineage>
</organism>
<dbReference type="RefSeq" id="XP_027617003.1">
    <property type="nucleotide sequence ID" value="XM_027761202.1"/>
</dbReference>
<keyword evidence="1" id="KW-0175">Coiled coil</keyword>
<dbReference type="EMBL" id="BFAD01000008">
    <property type="protein sequence ID" value="GBE86090.1"/>
    <property type="molecule type" value="Genomic_DNA"/>
</dbReference>
<evidence type="ECO:0000313" key="2">
    <source>
        <dbReference type="EMBL" id="GBE86090.1"/>
    </source>
</evidence>
<dbReference type="AlphaFoldDB" id="A0A401GV76"/>
<name>A0A401GV76_9APHY</name>
<dbReference type="OrthoDB" id="3047760at2759"/>
<evidence type="ECO:0000256" key="1">
    <source>
        <dbReference type="SAM" id="Coils"/>
    </source>
</evidence>
<reference evidence="2 3" key="1">
    <citation type="journal article" date="2018" name="Sci. Rep.">
        <title>Genome sequence of the cauliflower mushroom Sparassis crispa (Hanabiratake) and its association with beneficial usage.</title>
        <authorList>
            <person name="Kiyama R."/>
            <person name="Furutani Y."/>
            <person name="Kawaguchi K."/>
            <person name="Nakanishi T."/>
        </authorList>
    </citation>
    <scope>NUCLEOTIDE SEQUENCE [LARGE SCALE GENOMIC DNA]</scope>
</reference>
<dbReference type="Gene3D" id="1.20.5.340">
    <property type="match status" value="1"/>
</dbReference>
<gene>
    <name evidence="2" type="ORF">SCP_0806140</name>
</gene>
<sequence>MAEVIRAPFVIASVASFHPNIPTPLVTKLSLDLEVPRDSEITPVTVKRAEDIVRVLKSTRDHEESITEDVVQTAKDQVHTLRDITSQSKFRDITGVDARLDRIDVRLDTMEGRLNSVETRLNSMETRLDSMETRLGSMETRLDSMEIRLDSVETRLASMEGRLVSLDQKVAQAHTESQHQMKTITDTLARMEARLGLLPQIGARQDNFAIMSRNERQLRTNTGSVRYAAPQKVIVGDGLELAQGLVRGNVAIPDVPVGEVGSVLSAMIDTSELDHAKILRLIRFYNQDFGIQATDVLATRVQKIANYVTGFNNV</sequence>
<keyword evidence="3" id="KW-1185">Reference proteome</keyword>
<protein>
    <submittedName>
        <fullName evidence="2">Uncharacterized protein</fullName>
    </submittedName>
</protein>
<dbReference type="STRING" id="139825.A0A401GV76"/>
<dbReference type="InParanoid" id="A0A401GV76"/>